<name>A0ABT0H6U1_9FLAO</name>
<protein>
    <submittedName>
        <fullName evidence="1">Uncharacterized protein</fullName>
    </submittedName>
</protein>
<keyword evidence="2" id="KW-1185">Reference proteome</keyword>
<proteinExistence type="predicted"/>
<evidence type="ECO:0000313" key="1">
    <source>
        <dbReference type="EMBL" id="MCK8479530.1"/>
    </source>
</evidence>
<dbReference type="Proteomes" id="UP001203687">
    <property type="component" value="Unassembled WGS sequence"/>
</dbReference>
<evidence type="ECO:0000313" key="2">
    <source>
        <dbReference type="Proteomes" id="UP001203687"/>
    </source>
</evidence>
<dbReference type="EMBL" id="JALPQF010000002">
    <property type="protein sequence ID" value="MCK8479530.1"/>
    <property type="molecule type" value="Genomic_DNA"/>
</dbReference>
<gene>
    <name evidence="1" type="ORF">MUY34_02795</name>
</gene>
<organism evidence="1 2">
    <name type="scientific">Psychroserpens algicola</name>
    <dbReference type="NCBI Taxonomy" id="1719034"/>
    <lineage>
        <taxon>Bacteria</taxon>
        <taxon>Pseudomonadati</taxon>
        <taxon>Bacteroidota</taxon>
        <taxon>Flavobacteriia</taxon>
        <taxon>Flavobacteriales</taxon>
        <taxon>Flavobacteriaceae</taxon>
        <taxon>Psychroserpens</taxon>
    </lineage>
</organism>
<reference evidence="1" key="1">
    <citation type="submission" date="2022-04" db="EMBL/GenBank/DDBJ databases">
        <authorList>
            <person name="Ren T."/>
        </authorList>
    </citation>
    <scope>NUCLEOTIDE SEQUENCE</scope>
    <source>
        <strain evidence="1">F63249</strain>
    </source>
</reference>
<sequence>MSFITKLKTAFGNSKTNSATAISDTTDAIINDIEHQPFAISEHNVLYAGLNELGGYYFFQTVIVGTFKIKTKKGAQLSIHGETSTFSLESDSFELESDPIDIKGRSITKIDFQIEEQNVEKIHPKAIDQFSLSCDKQDIIFSVIHLNDEEE</sequence>
<accession>A0ABT0H6U1</accession>
<dbReference type="RefSeq" id="WP_248411833.1">
    <property type="nucleotide sequence ID" value="NZ_JALPQF010000002.1"/>
</dbReference>
<comment type="caution">
    <text evidence="1">The sequence shown here is derived from an EMBL/GenBank/DDBJ whole genome shotgun (WGS) entry which is preliminary data.</text>
</comment>